<keyword evidence="8" id="KW-1185">Reference proteome</keyword>
<dbReference type="AlphaFoldDB" id="A0A126VFM1"/>
<evidence type="ECO:0000313" key="5">
    <source>
        <dbReference type="EMBL" id="VEI64125.1"/>
    </source>
</evidence>
<organism evidence="4 6">
    <name type="scientific">Serratia rubidaea</name>
    <name type="common">Serratia marinorubra</name>
    <dbReference type="NCBI Taxonomy" id="61652"/>
    <lineage>
        <taxon>Bacteria</taxon>
        <taxon>Pseudomonadati</taxon>
        <taxon>Pseudomonadota</taxon>
        <taxon>Gammaproteobacteria</taxon>
        <taxon>Enterobacterales</taxon>
        <taxon>Yersiniaceae</taxon>
        <taxon>Serratia</taxon>
    </lineage>
</organism>
<evidence type="ECO:0000256" key="1">
    <source>
        <dbReference type="SAM" id="SignalP"/>
    </source>
</evidence>
<evidence type="ECO:0000313" key="4">
    <source>
        <dbReference type="EMBL" id="VEA70716.1"/>
    </source>
</evidence>
<dbReference type="Gene3D" id="3.90.420.10">
    <property type="entry name" value="Oxidoreductase, molybdopterin-binding domain"/>
    <property type="match status" value="1"/>
</dbReference>
<dbReference type="Proteomes" id="UP000281904">
    <property type="component" value="Chromosome"/>
</dbReference>
<feature type="signal peptide" evidence="1">
    <location>
        <begin position="1"/>
        <end position="25"/>
    </location>
</feature>
<gene>
    <name evidence="3" type="ORF">I5U13_18095</name>
    <name evidence="5" type="ORF">NCTC10036_01748</name>
    <name evidence="4" type="ORF">NCTC9419_02224</name>
</gene>
<accession>A0A126VFM1</accession>
<dbReference type="Pfam" id="PF00174">
    <property type="entry name" value="Oxidored_molyb"/>
    <property type="match status" value="1"/>
</dbReference>
<dbReference type="InterPro" id="IPR036374">
    <property type="entry name" value="OxRdtase_Mopterin-bd_sf"/>
</dbReference>
<dbReference type="InterPro" id="IPR000572">
    <property type="entry name" value="OxRdtase_Mopterin-bd_dom"/>
</dbReference>
<evidence type="ECO:0000259" key="2">
    <source>
        <dbReference type="Pfam" id="PF00174"/>
    </source>
</evidence>
<evidence type="ECO:0000313" key="7">
    <source>
        <dbReference type="Proteomes" id="UP000281904"/>
    </source>
</evidence>
<name>A0A126VFM1_SERRU</name>
<dbReference type="EMBL" id="LR134493">
    <property type="protein sequence ID" value="VEI64125.1"/>
    <property type="molecule type" value="Genomic_DNA"/>
</dbReference>
<dbReference type="STRING" id="61652.AXX16_0731"/>
<evidence type="ECO:0000313" key="8">
    <source>
        <dbReference type="Proteomes" id="UP000624159"/>
    </source>
</evidence>
<protein>
    <submittedName>
        <fullName evidence="3">Molybdopterin-dependent oxidoreductase</fullName>
    </submittedName>
    <submittedName>
        <fullName evidence="4">Oxidoreductase molybdopterin binding domain</fullName>
    </submittedName>
</protein>
<dbReference type="SUPFAM" id="SSF56524">
    <property type="entry name" value="Oxidoreductase molybdopterin-binding domain"/>
    <property type="match status" value="1"/>
</dbReference>
<dbReference type="KEGG" id="srz:AXX16_0731"/>
<proteinExistence type="predicted"/>
<evidence type="ECO:0000313" key="6">
    <source>
        <dbReference type="Proteomes" id="UP000271603"/>
    </source>
</evidence>
<sequence>MLSTLIRTLALALFALIAAQTSALAFTLEVSGNISHYTDAANKRYVFSDRDLFAMPVHSISTSTSWTPRRKFDGVAVADILKKVGAKGHTLSMHALNDYYIDIPLSDVEHYNIILAYKMDGEMLKIRNFGPLFLVYPRDDSGPELNSPLYNSRFIWQVNRIVIK</sequence>
<reference evidence="3 8" key="2">
    <citation type="submission" date="2020-11" db="EMBL/GenBank/DDBJ databases">
        <title>Enhanced detection system for hospital associated transmission using whole genome sequencing surveillance.</title>
        <authorList>
            <person name="Harrison L.H."/>
            <person name="Van Tyne D."/>
            <person name="Marsh J.W."/>
            <person name="Griffith M.P."/>
            <person name="Snyder D.J."/>
            <person name="Cooper V.S."/>
            <person name="Mustapha M."/>
        </authorList>
    </citation>
    <scope>NUCLEOTIDE SEQUENCE [LARGE SCALE GENOMIC DNA]</scope>
    <source>
        <strain evidence="3 8">SER00230</strain>
    </source>
</reference>
<dbReference type="EMBL" id="JADULK010000010">
    <property type="protein sequence ID" value="MBH1931568.1"/>
    <property type="molecule type" value="Genomic_DNA"/>
</dbReference>
<feature type="chain" id="PRO_5044548289" evidence="1">
    <location>
        <begin position="26"/>
        <end position="164"/>
    </location>
</feature>
<dbReference type="EMBL" id="LR134155">
    <property type="protein sequence ID" value="VEA70716.1"/>
    <property type="molecule type" value="Genomic_DNA"/>
</dbReference>
<keyword evidence="1" id="KW-0732">Signal</keyword>
<dbReference type="Proteomes" id="UP000624159">
    <property type="component" value="Unassembled WGS sequence"/>
</dbReference>
<evidence type="ECO:0000313" key="3">
    <source>
        <dbReference type="EMBL" id="MBH1931568.1"/>
    </source>
</evidence>
<feature type="domain" description="Oxidoreductase molybdopterin-binding" evidence="2">
    <location>
        <begin position="57"/>
        <end position="137"/>
    </location>
</feature>
<dbReference type="RefSeq" id="WP_061321888.1">
    <property type="nucleotide sequence ID" value="NZ_CP014474.1"/>
</dbReference>
<dbReference type="Proteomes" id="UP000271603">
    <property type="component" value="Chromosome"/>
</dbReference>
<reference evidence="6 7" key="1">
    <citation type="submission" date="2018-12" db="EMBL/GenBank/DDBJ databases">
        <authorList>
            <consortium name="Pathogen Informatics"/>
        </authorList>
    </citation>
    <scope>NUCLEOTIDE SEQUENCE [LARGE SCALE GENOMIC DNA]</scope>
    <source>
        <strain evidence="5 7">NCTC10036</strain>
        <strain evidence="4 6">NCTC9419</strain>
    </source>
</reference>